<dbReference type="Proteomes" id="UP001156318">
    <property type="component" value="Chromosome"/>
</dbReference>
<gene>
    <name evidence="1" type="ORF">KFZ77_08615</name>
</gene>
<evidence type="ECO:0000313" key="2">
    <source>
        <dbReference type="Proteomes" id="UP001156318"/>
    </source>
</evidence>
<proteinExistence type="predicted"/>
<protein>
    <submittedName>
        <fullName evidence="1">Uncharacterized protein</fullName>
    </submittedName>
</protein>
<organism evidence="1 2">
    <name type="scientific">Siccibacter colletis</name>
    <dbReference type="NCBI Taxonomy" id="1505757"/>
    <lineage>
        <taxon>Bacteria</taxon>
        <taxon>Pseudomonadati</taxon>
        <taxon>Pseudomonadota</taxon>
        <taxon>Gammaproteobacteria</taxon>
        <taxon>Enterobacterales</taxon>
        <taxon>Enterobacteriaceae</taxon>
        <taxon>Siccibacter</taxon>
    </lineage>
</organism>
<accession>A0ABY6JIF1</accession>
<dbReference type="EMBL" id="CP074352">
    <property type="protein sequence ID" value="UYU33545.1"/>
    <property type="molecule type" value="Genomic_DNA"/>
</dbReference>
<sequence length="75" mass="8575">MEAMLCTAEPDGCRQALFFFSLNPRRTALRIINRTGQATLIAIFLRQRSAIYFSPTPAEDVAPEEKQQRLSFLQK</sequence>
<reference evidence="1 2" key="1">
    <citation type="submission" date="2021-05" db="EMBL/GenBank/DDBJ databases">
        <title>Isolation, identification, and the growth promoting effects of Pantoea dispersa strain YSD J2 from the aboveground leaves of Cyperus esculentus L.Var. Sativus.</title>
        <authorList>
            <person name="Wang S."/>
            <person name="Tang X.M."/>
            <person name="Huang Y.N."/>
        </authorList>
    </citation>
    <scope>NUCLEOTIDE SEQUENCE [LARGE SCALE GENOMIC DNA]</scope>
    <source>
        <strain evidence="2">YSD YN2</strain>
    </source>
</reference>
<evidence type="ECO:0000313" key="1">
    <source>
        <dbReference type="EMBL" id="UYU33545.1"/>
    </source>
</evidence>
<keyword evidence="2" id="KW-1185">Reference proteome</keyword>
<name>A0ABY6JIF1_9ENTR</name>
<dbReference type="RefSeq" id="WP_264385995.1">
    <property type="nucleotide sequence ID" value="NZ_CP074352.1"/>
</dbReference>